<organism evidence="1 2">
    <name type="scientific">Pseudooceanicola algae</name>
    <dbReference type="NCBI Taxonomy" id="1537215"/>
    <lineage>
        <taxon>Bacteria</taxon>
        <taxon>Pseudomonadati</taxon>
        <taxon>Pseudomonadota</taxon>
        <taxon>Alphaproteobacteria</taxon>
        <taxon>Rhodobacterales</taxon>
        <taxon>Paracoccaceae</taxon>
        <taxon>Pseudooceanicola</taxon>
    </lineage>
</organism>
<keyword evidence="2" id="KW-1185">Reference proteome</keyword>
<accession>A0A418SIV7</accession>
<protein>
    <submittedName>
        <fullName evidence="1">Uncharacterized protein</fullName>
    </submittedName>
</protein>
<dbReference type="Proteomes" id="UP000283786">
    <property type="component" value="Chromosome"/>
</dbReference>
<name>A0A418SIV7_9RHOB</name>
<dbReference type="KEGG" id="palw:PSAL_024340"/>
<reference evidence="1 2" key="1">
    <citation type="submission" date="2020-08" db="EMBL/GenBank/DDBJ databases">
        <title>Genome sequence of Rhodobacteraceae bacterium Lw-13e.</title>
        <authorList>
            <person name="Poehlein A."/>
            <person name="Wolter L."/>
            <person name="Daniel R."/>
            <person name="Brinkhoff T."/>
        </authorList>
    </citation>
    <scope>NUCLEOTIDE SEQUENCE [LARGE SCALE GENOMIC DNA]</scope>
    <source>
        <strain evidence="1 2">Lw-13e</strain>
    </source>
</reference>
<sequence>MRTAVGDSVVALARVIGTVGGDAADLLIRRDLAERVGQNRCVADMVPCDFNGSDFQCLLINPEKDLAPDPPLGTAMLAGVPLAFALDLDPGAIRCPAGSREA</sequence>
<proteinExistence type="predicted"/>
<gene>
    <name evidence="1" type="ORF">PSAL_024340</name>
</gene>
<dbReference type="AlphaFoldDB" id="A0A418SIV7"/>
<dbReference type="EMBL" id="CP060436">
    <property type="protein sequence ID" value="QPM91185.1"/>
    <property type="molecule type" value="Genomic_DNA"/>
</dbReference>
<evidence type="ECO:0000313" key="2">
    <source>
        <dbReference type="Proteomes" id="UP000283786"/>
    </source>
</evidence>
<evidence type="ECO:0000313" key="1">
    <source>
        <dbReference type="EMBL" id="QPM91185.1"/>
    </source>
</evidence>